<dbReference type="AlphaFoldDB" id="A0A382DWC1"/>
<name>A0A382DWC1_9ZZZZ</name>
<gene>
    <name evidence="1" type="ORF">METZ01_LOCUS195078</name>
</gene>
<reference evidence="1" key="1">
    <citation type="submission" date="2018-05" db="EMBL/GenBank/DDBJ databases">
        <authorList>
            <person name="Lanie J.A."/>
            <person name="Ng W.-L."/>
            <person name="Kazmierczak K.M."/>
            <person name="Andrzejewski T.M."/>
            <person name="Davidsen T.M."/>
            <person name="Wayne K.J."/>
            <person name="Tettelin H."/>
            <person name="Glass J.I."/>
            <person name="Rusch D."/>
            <person name="Podicherti R."/>
            <person name="Tsui H.-C.T."/>
            <person name="Winkler M.E."/>
        </authorList>
    </citation>
    <scope>NUCLEOTIDE SEQUENCE</scope>
</reference>
<feature type="non-terminal residue" evidence="1">
    <location>
        <position position="26"/>
    </location>
</feature>
<protein>
    <submittedName>
        <fullName evidence="1">Uncharacterized protein</fullName>
    </submittedName>
</protein>
<dbReference type="EMBL" id="UINC01041236">
    <property type="protein sequence ID" value="SVB42224.1"/>
    <property type="molecule type" value="Genomic_DNA"/>
</dbReference>
<proteinExistence type="predicted"/>
<accession>A0A382DWC1</accession>
<organism evidence="1">
    <name type="scientific">marine metagenome</name>
    <dbReference type="NCBI Taxonomy" id="408172"/>
    <lineage>
        <taxon>unclassified sequences</taxon>
        <taxon>metagenomes</taxon>
        <taxon>ecological metagenomes</taxon>
    </lineage>
</organism>
<sequence length="26" mass="3143">MGVHQYLTGEERIVLQRPPFYLTTHR</sequence>
<evidence type="ECO:0000313" key="1">
    <source>
        <dbReference type="EMBL" id="SVB42224.1"/>
    </source>
</evidence>